<evidence type="ECO:0000256" key="4">
    <source>
        <dbReference type="ARBA" id="ARBA00022692"/>
    </source>
</evidence>
<reference evidence="15" key="1">
    <citation type="journal article" date="2023" name="PLoS Negl. Trop. Dis.">
        <title>A genome sequence for Biomphalaria pfeifferi, the major vector snail for the human-infecting parasite Schistosoma mansoni.</title>
        <authorList>
            <person name="Bu L."/>
            <person name="Lu L."/>
            <person name="Laidemitt M.R."/>
            <person name="Zhang S.M."/>
            <person name="Mutuku M."/>
            <person name="Mkoji G."/>
            <person name="Steinauer M."/>
            <person name="Loker E.S."/>
        </authorList>
    </citation>
    <scope>NUCLEOTIDE SEQUENCE</scope>
    <source>
        <strain evidence="15">KasaAsao</strain>
    </source>
</reference>
<dbReference type="PRINTS" id="PR01078">
    <property type="entry name" value="AMINACHANNEL"/>
</dbReference>
<evidence type="ECO:0000256" key="5">
    <source>
        <dbReference type="ARBA" id="ARBA00022989"/>
    </source>
</evidence>
<dbReference type="InterPro" id="IPR001873">
    <property type="entry name" value="ENaC"/>
</dbReference>
<keyword evidence="6" id="KW-0915">Sodium</keyword>
<evidence type="ECO:0000256" key="9">
    <source>
        <dbReference type="ARBA" id="ARBA00023180"/>
    </source>
</evidence>
<dbReference type="PANTHER" id="PTHR11690:SF248">
    <property type="entry name" value="PICKPOCKET 17, ISOFORM A"/>
    <property type="match status" value="1"/>
</dbReference>
<dbReference type="GO" id="GO:0005886">
    <property type="term" value="C:plasma membrane"/>
    <property type="evidence" value="ECO:0007669"/>
    <property type="project" value="TreeGrafter"/>
</dbReference>
<evidence type="ECO:0000256" key="8">
    <source>
        <dbReference type="ARBA" id="ARBA00023136"/>
    </source>
</evidence>
<sequence>MTVLHFTYKSATAMEKAQETVSDERAPIQKLYHEFGDMTSLHGMRRAVSSNKCWIRGIWTLLVLVGAGLALYQFISIVREFQTSPVSTVVSIKYQPRLEFPAVTLCNLNPIRLSKASQAIKDLVNGTETLEQQNAKLEELLSENSTEEKMLMGHSMEDMLIDCKFNGNVCSAKDFSYIYNHKYVNCFTFGYTHSSNNHTRYTTRTGPINGLIMELDIQQFDYIPLTPTAGVKVLLHPDSETPFPEDGGLIVGPGFVTSIAATKVESRRQPFPEGSCVKDTDSKESAYNTIFSSYGHSYSDNACKKTCYQKKVFKSCNCCDTDYPCLKKVLLDDMNVLDDTAQGKNAPYIPICNSSNVESMKCTSQVEKSFWTQDLGCASQCPPACDQIRYSTVISTGVWPSTHFIRHFIRKINESFSYRNTSNDYIANNFLKIQIYYEVLNYVLIETYPAYDWNKLLSDIGGQLGLWLGCSLLTVIEISQLGLEILVSLTRKLIRMRRAVSNYDDNGNAN</sequence>
<evidence type="ECO:0000256" key="1">
    <source>
        <dbReference type="ARBA" id="ARBA00004141"/>
    </source>
</evidence>
<evidence type="ECO:0000313" key="15">
    <source>
        <dbReference type="EMBL" id="KAK0052046.1"/>
    </source>
</evidence>
<dbReference type="AlphaFoldDB" id="A0AAD8BCS1"/>
<protein>
    <submittedName>
        <fullName evidence="15">Degenerin del-1</fullName>
    </submittedName>
</protein>
<dbReference type="GO" id="GO:0015280">
    <property type="term" value="F:ligand-gated sodium channel activity"/>
    <property type="evidence" value="ECO:0007669"/>
    <property type="project" value="TreeGrafter"/>
</dbReference>
<feature type="transmembrane region" description="Helical" evidence="14">
    <location>
        <begin position="53"/>
        <end position="75"/>
    </location>
</feature>
<dbReference type="Pfam" id="PF00858">
    <property type="entry name" value="ASC"/>
    <property type="match status" value="1"/>
</dbReference>
<comment type="caution">
    <text evidence="15">The sequence shown here is derived from an EMBL/GenBank/DDBJ whole genome shotgun (WGS) entry which is preliminary data.</text>
</comment>
<keyword evidence="10 12" id="KW-0739">Sodium transport</keyword>
<keyword evidence="7 12" id="KW-0406">Ion transport</keyword>
<evidence type="ECO:0000256" key="10">
    <source>
        <dbReference type="ARBA" id="ARBA00023201"/>
    </source>
</evidence>
<evidence type="ECO:0000313" key="16">
    <source>
        <dbReference type="Proteomes" id="UP001233172"/>
    </source>
</evidence>
<keyword evidence="9" id="KW-0325">Glycoprotein</keyword>
<proteinExistence type="inferred from homology"/>
<keyword evidence="8 14" id="KW-0472">Membrane</keyword>
<dbReference type="Gene3D" id="2.60.470.10">
    <property type="entry name" value="Acid-sensing ion channels like domains"/>
    <property type="match status" value="1"/>
</dbReference>
<keyword evidence="4 12" id="KW-0812">Transmembrane</keyword>
<accession>A0AAD8BCS1</accession>
<keyword evidence="5 14" id="KW-1133">Transmembrane helix</keyword>
<evidence type="ECO:0000256" key="2">
    <source>
        <dbReference type="ARBA" id="ARBA00022448"/>
    </source>
</evidence>
<evidence type="ECO:0000256" key="12">
    <source>
        <dbReference type="RuleBase" id="RU000679"/>
    </source>
</evidence>
<keyword evidence="16" id="KW-1185">Reference proteome</keyword>
<evidence type="ECO:0000256" key="3">
    <source>
        <dbReference type="ARBA" id="ARBA00022461"/>
    </source>
</evidence>
<reference evidence="15" key="2">
    <citation type="submission" date="2023-04" db="EMBL/GenBank/DDBJ databases">
        <authorList>
            <person name="Bu L."/>
            <person name="Lu L."/>
            <person name="Laidemitt M.R."/>
            <person name="Zhang S.M."/>
            <person name="Mutuku M."/>
            <person name="Mkoji G."/>
            <person name="Steinauer M."/>
            <person name="Loker E.S."/>
        </authorList>
    </citation>
    <scope>NUCLEOTIDE SEQUENCE</scope>
    <source>
        <strain evidence="15">KasaAsao</strain>
        <tissue evidence="15">Whole Snail</tissue>
    </source>
</reference>
<keyword evidence="11 12" id="KW-0407">Ion channel</keyword>
<feature type="coiled-coil region" evidence="13">
    <location>
        <begin position="120"/>
        <end position="150"/>
    </location>
</feature>
<dbReference type="PANTHER" id="PTHR11690">
    <property type="entry name" value="AMILORIDE-SENSITIVE SODIUM CHANNEL-RELATED"/>
    <property type="match status" value="1"/>
</dbReference>
<evidence type="ECO:0000256" key="13">
    <source>
        <dbReference type="SAM" id="Coils"/>
    </source>
</evidence>
<name>A0AAD8BCS1_BIOPF</name>
<dbReference type="FunFam" id="1.10.287.770:FF:000001">
    <property type="entry name" value="Acid-sensing ion channel subunit 1"/>
    <property type="match status" value="1"/>
</dbReference>
<evidence type="ECO:0000256" key="7">
    <source>
        <dbReference type="ARBA" id="ARBA00023065"/>
    </source>
</evidence>
<gene>
    <name evidence="15" type="ORF">Bpfe_018593</name>
</gene>
<comment type="subcellular location">
    <subcellularLocation>
        <location evidence="1">Membrane</location>
        <topology evidence="1">Multi-pass membrane protein</topology>
    </subcellularLocation>
</comment>
<evidence type="ECO:0000256" key="14">
    <source>
        <dbReference type="SAM" id="Phobius"/>
    </source>
</evidence>
<keyword evidence="2 12" id="KW-0813">Transport</keyword>
<evidence type="ECO:0000256" key="11">
    <source>
        <dbReference type="ARBA" id="ARBA00023303"/>
    </source>
</evidence>
<dbReference type="Proteomes" id="UP001233172">
    <property type="component" value="Unassembled WGS sequence"/>
</dbReference>
<organism evidence="15 16">
    <name type="scientific">Biomphalaria pfeifferi</name>
    <name type="common">Bloodfluke planorb</name>
    <name type="synonym">Freshwater snail</name>
    <dbReference type="NCBI Taxonomy" id="112525"/>
    <lineage>
        <taxon>Eukaryota</taxon>
        <taxon>Metazoa</taxon>
        <taxon>Spiralia</taxon>
        <taxon>Lophotrochozoa</taxon>
        <taxon>Mollusca</taxon>
        <taxon>Gastropoda</taxon>
        <taxon>Heterobranchia</taxon>
        <taxon>Euthyneura</taxon>
        <taxon>Panpulmonata</taxon>
        <taxon>Hygrophila</taxon>
        <taxon>Lymnaeoidea</taxon>
        <taxon>Planorbidae</taxon>
        <taxon>Biomphalaria</taxon>
    </lineage>
</organism>
<comment type="similarity">
    <text evidence="12">Belongs to the amiloride-sensitive sodium channel (TC 1.A.6) family.</text>
</comment>
<keyword evidence="3 12" id="KW-0894">Sodium channel</keyword>
<dbReference type="Gene3D" id="1.10.287.770">
    <property type="entry name" value="YojJ-like"/>
    <property type="match status" value="1"/>
</dbReference>
<keyword evidence="13" id="KW-0175">Coiled coil</keyword>
<evidence type="ECO:0000256" key="6">
    <source>
        <dbReference type="ARBA" id="ARBA00023053"/>
    </source>
</evidence>
<dbReference type="EMBL" id="JASAOG010000098">
    <property type="protein sequence ID" value="KAK0052046.1"/>
    <property type="molecule type" value="Genomic_DNA"/>
</dbReference>